<evidence type="ECO:0000259" key="3">
    <source>
        <dbReference type="PROSITE" id="PS51186"/>
    </source>
</evidence>
<gene>
    <name evidence="4" type="ORF">ACFOEX_13525</name>
</gene>
<reference evidence="5" key="1">
    <citation type="journal article" date="2019" name="Int. J. Syst. Evol. Microbiol.">
        <title>The Global Catalogue of Microorganisms (GCM) 10K type strain sequencing project: providing services to taxonomists for standard genome sequencing and annotation.</title>
        <authorList>
            <consortium name="The Broad Institute Genomics Platform"/>
            <consortium name="The Broad Institute Genome Sequencing Center for Infectious Disease"/>
            <person name="Wu L."/>
            <person name="Ma J."/>
        </authorList>
    </citation>
    <scope>NUCLEOTIDE SEQUENCE [LARGE SCALE GENOMIC DNA]</scope>
    <source>
        <strain evidence="5">CCM 7941</strain>
    </source>
</reference>
<keyword evidence="5" id="KW-1185">Reference proteome</keyword>
<dbReference type="RefSeq" id="WP_376832378.1">
    <property type="nucleotide sequence ID" value="NZ_JBHLWR010000006.1"/>
</dbReference>
<dbReference type="PANTHER" id="PTHR43877">
    <property type="entry name" value="AMINOALKYLPHOSPHONATE N-ACETYLTRANSFERASE-RELATED-RELATED"/>
    <property type="match status" value="1"/>
</dbReference>
<dbReference type="Pfam" id="PF13527">
    <property type="entry name" value="Acetyltransf_9"/>
    <property type="match status" value="1"/>
</dbReference>
<evidence type="ECO:0000256" key="1">
    <source>
        <dbReference type="ARBA" id="ARBA00022679"/>
    </source>
</evidence>
<dbReference type="SUPFAM" id="SSF55729">
    <property type="entry name" value="Acyl-CoA N-acyltransferases (Nat)"/>
    <property type="match status" value="1"/>
</dbReference>
<feature type="domain" description="N-acetyltransferase" evidence="3">
    <location>
        <begin position="6"/>
        <end position="151"/>
    </location>
</feature>
<dbReference type="GO" id="GO:0016746">
    <property type="term" value="F:acyltransferase activity"/>
    <property type="evidence" value="ECO:0007669"/>
    <property type="project" value="UniProtKB-KW"/>
</dbReference>
<comment type="caution">
    <text evidence="4">The sequence shown here is derived from an EMBL/GenBank/DDBJ whole genome shotgun (WGS) entry which is preliminary data.</text>
</comment>
<evidence type="ECO:0000256" key="2">
    <source>
        <dbReference type="ARBA" id="ARBA00023315"/>
    </source>
</evidence>
<evidence type="ECO:0000313" key="5">
    <source>
        <dbReference type="Proteomes" id="UP001595536"/>
    </source>
</evidence>
<organism evidence="4 5">
    <name type="scientific">Camelimonas abortus</name>
    <dbReference type="NCBI Taxonomy" id="1017184"/>
    <lineage>
        <taxon>Bacteria</taxon>
        <taxon>Pseudomonadati</taxon>
        <taxon>Pseudomonadota</taxon>
        <taxon>Alphaproteobacteria</taxon>
        <taxon>Hyphomicrobiales</taxon>
        <taxon>Chelatococcaceae</taxon>
        <taxon>Camelimonas</taxon>
    </lineage>
</organism>
<dbReference type="EC" id="2.3.-.-" evidence="4"/>
<dbReference type="PROSITE" id="PS51186">
    <property type="entry name" value="GNAT"/>
    <property type="match status" value="1"/>
</dbReference>
<dbReference type="EMBL" id="JBHRUV010000115">
    <property type="protein sequence ID" value="MFC3267358.1"/>
    <property type="molecule type" value="Genomic_DNA"/>
</dbReference>
<dbReference type="InterPro" id="IPR016181">
    <property type="entry name" value="Acyl_CoA_acyltransferase"/>
</dbReference>
<dbReference type="InterPro" id="IPR000182">
    <property type="entry name" value="GNAT_dom"/>
</dbReference>
<evidence type="ECO:0000313" key="4">
    <source>
        <dbReference type="EMBL" id="MFC3267358.1"/>
    </source>
</evidence>
<proteinExistence type="predicted"/>
<dbReference type="Proteomes" id="UP001595536">
    <property type="component" value="Unassembled WGS sequence"/>
</dbReference>
<sequence>MAELELTTRPERPEDAAQIERLHDRAFGPGRYARTAYRLREGRPHRQDLSFTTLVGTLLVGSVRLSSVRSGSIDVVMLGPLAVEPAFERRGIAGALIQEALAACRAAGEQLVMLVGDPSYYTRFGFRPAPPGSFVFPGPVDPARILYVELAEGAFERAKGEVRPL</sequence>
<accession>A0ABV7LI78</accession>
<protein>
    <submittedName>
        <fullName evidence="4">GNAT family N-acetyltransferase</fullName>
        <ecNumber evidence="4">2.3.-.-</ecNumber>
    </submittedName>
</protein>
<keyword evidence="2 4" id="KW-0012">Acyltransferase</keyword>
<dbReference type="CDD" id="cd04301">
    <property type="entry name" value="NAT_SF"/>
    <property type="match status" value="1"/>
</dbReference>
<dbReference type="Gene3D" id="3.40.630.30">
    <property type="match status" value="1"/>
</dbReference>
<dbReference type="InterPro" id="IPR050832">
    <property type="entry name" value="Bact_Acetyltransf"/>
</dbReference>
<dbReference type="PANTHER" id="PTHR43877:SF1">
    <property type="entry name" value="ACETYLTRANSFERASE"/>
    <property type="match status" value="1"/>
</dbReference>
<name>A0ABV7LI78_9HYPH</name>
<keyword evidence="1 4" id="KW-0808">Transferase</keyword>